<keyword evidence="1" id="KW-1133">Transmembrane helix</keyword>
<reference evidence="3" key="2">
    <citation type="journal article" date="2021" name="Microbiome">
        <title>Successional dynamics and alternative stable states in a saline activated sludge microbial community over 9 years.</title>
        <authorList>
            <person name="Wang Y."/>
            <person name="Ye J."/>
            <person name="Ju F."/>
            <person name="Liu L."/>
            <person name="Boyd J.A."/>
            <person name="Deng Y."/>
            <person name="Parks D.H."/>
            <person name="Jiang X."/>
            <person name="Yin X."/>
            <person name="Woodcroft B.J."/>
            <person name="Tyson G.W."/>
            <person name="Hugenholtz P."/>
            <person name="Polz M.F."/>
            <person name="Zhang T."/>
        </authorList>
    </citation>
    <scope>NUCLEOTIDE SEQUENCE</scope>
    <source>
        <strain evidence="3">HKST-UBA02</strain>
    </source>
</reference>
<evidence type="ECO:0000313" key="4">
    <source>
        <dbReference type="Proteomes" id="UP000739538"/>
    </source>
</evidence>
<reference evidence="3" key="1">
    <citation type="submission" date="2020-04" db="EMBL/GenBank/DDBJ databases">
        <authorList>
            <person name="Zhang T."/>
        </authorList>
    </citation>
    <scope>NUCLEOTIDE SEQUENCE</scope>
    <source>
        <strain evidence="3">HKST-UBA02</strain>
    </source>
</reference>
<sequence length="240" mass="25982">MSERVPLRLWAACLVMMVSCLWPAAATAQTGRILGQLFTAEHPDSVAVGAELTLIFRGADGEVERIPATAGPDGEYEFSGLSTDPEIQYVVKVSHFGRDFLGAPIQFEQGETELAYNFLVSRDAAPLPADGMEGHPPMSQGAPAQMSPPPVYQDPVTMVVIVLTLFALFGLPIANAYRKDGLAPASGGTDPEAAALIRDIASLDVRFERRELEEPDYQSVRRSLLRRLNQITGVSAETPR</sequence>
<feature type="signal peptide" evidence="2">
    <location>
        <begin position="1"/>
        <end position="28"/>
    </location>
</feature>
<dbReference type="Proteomes" id="UP000739538">
    <property type="component" value="Unassembled WGS sequence"/>
</dbReference>
<dbReference type="AlphaFoldDB" id="A0A956SC94"/>
<keyword evidence="2" id="KW-0732">Signal</keyword>
<dbReference type="PROSITE" id="PS51257">
    <property type="entry name" value="PROKAR_LIPOPROTEIN"/>
    <property type="match status" value="1"/>
</dbReference>
<keyword evidence="1" id="KW-0472">Membrane</keyword>
<accession>A0A956SC94</accession>
<comment type="caution">
    <text evidence="3">The sequence shown here is derived from an EMBL/GenBank/DDBJ whole genome shotgun (WGS) entry which is preliminary data.</text>
</comment>
<proteinExistence type="predicted"/>
<evidence type="ECO:0000256" key="1">
    <source>
        <dbReference type="SAM" id="Phobius"/>
    </source>
</evidence>
<feature type="chain" id="PRO_5036775813" description="Carboxypeptidase regulatory-like domain-containing protein" evidence="2">
    <location>
        <begin position="29"/>
        <end position="240"/>
    </location>
</feature>
<evidence type="ECO:0000256" key="2">
    <source>
        <dbReference type="SAM" id="SignalP"/>
    </source>
</evidence>
<protein>
    <recommendedName>
        <fullName evidence="5">Carboxypeptidase regulatory-like domain-containing protein</fullName>
    </recommendedName>
</protein>
<feature type="transmembrane region" description="Helical" evidence="1">
    <location>
        <begin position="156"/>
        <end position="177"/>
    </location>
</feature>
<evidence type="ECO:0000313" key="3">
    <source>
        <dbReference type="EMBL" id="MCA9754189.1"/>
    </source>
</evidence>
<gene>
    <name evidence="3" type="ORF">KDA27_00185</name>
</gene>
<keyword evidence="1" id="KW-0812">Transmembrane</keyword>
<organism evidence="3 4">
    <name type="scientific">Eiseniibacteriota bacterium</name>
    <dbReference type="NCBI Taxonomy" id="2212470"/>
    <lineage>
        <taxon>Bacteria</taxon>
        <taxon>Candidatus Eiseniibacteriota</taxon>
    </lineage>
</organism>
<dbReference type="EMBL" id="JAGQHS010000001">
    <property type="protein sequence ID" value="MCA9754189.1"/>
    <property type="molecule type" value="Genomic_DNA"/>
</dbReference>
<evidence type="ECO:0008006" key="5">
    <source>
        <dbReference type="Google" id="ProtNLM"/>
    </source>
</evidence>
<name>A0A956SC94_UNCEI</name>